<evidence type="ECO:0000256" key="1">
    <source>
        <dbReference type="ARBA" id="ARBA00006328"/>
    </source>
</evidence>
<dbReference type="InterPro" id="IPR008030">
    <property type="entry name" value="NmrA-like"/>
</dbReference>
<dbReference type="EMBL" id="MU002101">
    <property type="protein sequence ID" value="KAF2789981.1"/>
    <property type="molecule type" value="Genomic_DNA"/>
</dbReference>
<dbReference type="OrthoDB" id="419598at2759"/>
<dbReference type="Pfam" id="PF05368">
    <property type="entry name" value="NmrA"/>
    <property type="match status" value="1"/>
</dbReference>
<dbReference type="SUPFAM" id="SSF51735">
    <property type="entry name" value="NAD(P)-binding Rossmann-fold domains"/>
    <property type="match status" value="1"/>
</dbReference>
<comment type="similarity">
    <text evidence="1">Belongs to the NmrA-type oxidoreductase family.</text>
</comment>
<evidence type="ECO:0000313" key="6">
    <source>
        <dbReference type="Proteomes" id="UP000799757"/>
    </source>
</evidence>
<dbReference type="InterPro" id="IPR036291">
    <property type="entry name" value="NAD(P)-bd_dom_sf"/>
</dbReference>
<reference evidence="5" key="1">
    <citation type="journal article" date="2020" name="Stud. Mycol.">
        <title>101 Dothideomycetes genomes: a test case for predicting lifestyles and emergence of pathogens.</title>
        <authorList>
            <person name="Haridas S."/>
            <person name="Albert R."/>
            <person name="Binder M."/>
            <person name="Bloem J."/>
            <person name="Labutti K."/>
            <person name="Salamov A."/>
            <person name="Andreopoulos B."/>
            <person name="Baker S."/>
            <person name="Barry K."/>
            <person name="Bills G."/>
            <person name="Bluhm B."/>
            <person name="Cannon C."/>
            <person name="Castanera R."/>
            <person name="Culley D."/>
            <person name="Daum C."/>
            <person name="Ezra D."/>
            <person name="Gonzalez J."/>
            <person name="Henrissat B."/>
            <person name="Kuo A."/>
            <person name="Liang C."/>
            <person name="Lipzen A."/>
            <person name="Lutzoni F."/>
            <person name="Magnuson J."/>
            <person name="Mondo S."/>
            <person name="Nolan M."/>
            <person name="Ohm R."/>
            <person name="Pangilinan J."/>
            <person name="Park H.-J."/>
            <person name="Ramirez L."/>
            <person name="Alfaro M."/>
            <person name="Sun H."/>
            <person name="Tritt A."/>
            <person name="Yoshinaga Y."/>
            <person name="Zwiers L.-H."/>
            <person name="Turgeon B."/>
            <person name="Goodwin S."/>
            <person name="Spatafora J."/>
            <person name="Crous P."/>
            <person name="Grigoriev I."/>
        </authorList>
    </citation>
    <scope>NUCLEOTIDE SEQUENCE</scope>
    <source>
        <strain evidence="5">CBS 109.77</strain>
    </source>
</reference>
<dbReference type="AlphaFoldDB" id="A0A6A6X1B1"/>
<dbReference type="GO" id="GO:0016491">
    <property type="term" value="F:oxidoreductase activity"/>
    <property type="evidence" value="ECO:0007669"/>
    <property type="project" value="UniProtKB-KW"/>
</dbReference>
<protein>
    <submittedName>
        <fullName evidence="5">NmrA family protein</fullName>
    </submittedName>
</protein>
<dbReference type="InterPro" id="IPR051164">
    <property type="entry name" value="NmrA-like_oxidored"/>
</dbReference>
<evidence type="ECO:0000259" key="4">
    <source>
        <dbReference type="Pfam" id="PF05368"/>
    </source>
</evidence>
<organism evidence="5 6">
    <name type="scientific">Melanomma pulvis-pyrius CBS 109.77</name>
    <dbReference type="NCBI Taxonomy" id="1314802"/>
    <lineage>
        <taxon>Eukaryota</taxon>
        <taxon>Fungi</taxon>
        <taxon>Dikarya</taxon>
        <taxon>Ascomycota</taxon>
        <taxon>Pezizomycotina</taxon>
        <taxon>Dothideomycetes</taxon>
        <taxon>Pleosporomycetidae</taxon>
        <taxon>Pleosporales</taxon>
        <taxon>Melanommataceae</taxon>
        <taxon>Melanomma</taxon>
    </lineage>
</organism>
<dbReference type="PANTHER" id="PTHR42748:SF30">
    <property type="entry name" value="NMRA-LIKE DOMAIN-CONTAINING PROTEIN"/>
    <property type="match status" value="1"/>
</dbReference>
<accession>A0A6A6X1B1</accession>
<dbReference type="PANTHER" id="PTHR42748">
    <property type="entry name" value="NITROGEN METABOLITE REPRESSION PROTEIN NMRA FAMILY MEMBER"/>
    <property type="match status" value="1"/>
</dbReference>
<sequence>MSSPHVFITGATGSQGSALARRLLAAGWAVHSTTRDPAAPRAATLTAAGLRFTAGDWDNGDALRAAMTGCTKLFLCLMSDIASPDSERERCRAICDIAREVGITQVVSSTSLGASMFGTDDRLQPGTLLYDLLRIKKDSEAMVEAGPWASYTLLRPAYFMINFLEPNINFYAGLFRDGVWSTCLKPDTRLGLIDHEDIAAVAAAALDAPDAPEFKGKAIGLVSEFLSPQDTMDVLGNAMGSSFKTSFLSEEEIDALPYGPMVLIHLERSMRYMPEYVDMDRLREITPLTPFKTFLEREKEHVKKL</sequence>
<dbReference type="GO" id="GO:0005634">
    <property type="term" value="C:nucleus"/>
    <property type="evidence" value="ECO:0007669"/>
    <property type="project" value="TreeGrafter"/>
</dbReference>
<dbReference type="Gene3D" id="3.40.50.720">
    <property type="entry name" value="NAD(P)-binding Rossmann-like Domain"/>
    <property type="match status" value="1"/>
</dbReference>
<evidence type="ECO:0000256" key="3">
    <source>
        <dbReference type="ARBA" id="ARBA00023002"/>
    </source>
</evidence>
<evidence type="ECO:0000313" key="5">
    <source>
        <dbReference type="EMBL" id="KAF2789981.1"/>
    </source>
</evidence>
<evidence type="ECO:0000256" key="2">
    <source>
        <dbReference type="ARBA" id="ARBA00022857"/>
    </source>
</evidence>
<gene>
    <name evidence="5" type="ORF">K505DRAFT_327884</name>
</gene>
<keyword evidence="3" id="KW-0560">Oxidoreductase</keyword>
<proteinExistence type="inferred from homology"/>
<keyword evidence="6" id="KW-1185">Reference proteome</keyword>
<feature type="domain" description="NmrA-like" evidence="4">
    <location>
        <begin position="5"/>
        <end position="272"/>
    </location>
</feature>
<name>A0A6A6X1B1_9PLEO</name>
<dbReference type="Proteomes" id="UP000799757">
    <property type="component" value="Unassembled WGS sequence"/>
</dbReference>
<keyword evidence="2" id="KW-0521">NADP</keyword>